<gene>
    <name evidence="2" type="ORF">IZO911_LOCUS43553</name>
    <name evidence="4" type="ORF">KXQ929_LOCUS35227</name>
    <name evidence="3" type="ORF">OKA104_LOCUS29518</name>
    <name evidence="1" type="ORF">VCS650_LOCUS23616</name>
</gene>
<dbReference type="EMBL" id="CAJOBB010005046">
    <property type="protein sequence ID" value="CAF4113652.1"/>
    <property type="molecule type" value="Genomic_DNA"/>
</dbReference>
<organism evidence="1 5">
    <name type="scientific">Adineta steineri</name>
    <dbReference type="NCBI Taxonomy" id="433720"/>
    <lineage>
        <taxon>Eukaryota</taxon>
        <taxon>Metazoa</taxon>
        <taxon>Spiralia</taxon>
        <taxon>Gnathifera</taxon>
        <taxon>Rotifera</taxon>
        <taxon>Eurotatoria</taxon>
        <taxon>Bdelloidea</taxon>
        <taxon>Adinetida</taxon>
        <taxon>Adinetidae</taxon>
        <taxon>Adineta</taxon>
    </lineage>
</organism>
<protein>
    <submittedName>
        <fullName evidence="1">Uncharacterized protein</fullName>
    </submittedName>
</protein>
<comment type="caution">
    <text evidence="1">The sequence shown here is derived from an EMBL/GenBank/DDBJ whole genome shotgun (WGS) entry which is preliminary data.</text>
</comment>
<dbReference type="EMBL" id="CAJNON010000280">
    <property type="protein sequence ID" value="CAF1165635.1"/>
    <property type="molecule type" value="Genomic_DNA"/>
</dbReference>
<dbReference type="Proteomes" id="UP000663891">
    <property type="component" value="Unassembled WGS sequence"/>
</dbReference>
<evidence type="ECO:0000313" key="3">
    <source>
        <dbReference type="EMBL" id="CAF3996366.1"/>
    </source>
</evidence>
<evidence type="ECO:0000313" key="1">
    <source>
        <dbReference type="EMBL" id="CAF1165635.1"/>
    </source>
</evidence>
<evidence type="ECO:0000313" key="2">
    <source>
        <dbReference type="EMBL" id="CAF1472800.1"/>
    </source>
</evidence>
<dbReference type="EMBL" id="CAJOAY010003017">
    <property type="protein sequence ID" value="CAF3996366.1"/>
    <property type="molecule type" value="Genomic_DNA"/>
</dbReference>
<dbReference type="Proteomes" id="UP000663881">
    <property type="component" value="Unassembled WGS sequence"/>
</dbReference>
<accession>A0A814U134</accession>
<evidence type="ECO:0000313" key="5">
    <source>
        <dbReference type="Proteomes" id="UP000663891"/>
    </source>
</evidence>
<dbReference type="Proteomes" id="UP000663860">
    <property type="component" value="Unassembled WGS sequence"/>
</dbReference>
<name>A0A814U134_9BILA</name>
<sequence length="136" mass="15571">MCCCMESCGVHAVWLTNERVLARSEQLVACWKCWYYCKRWSWCKSCCARCEHPHMDSAIYLRHISGFNHYRLCCEPSATDGQNTLNILYYCCMPCCCAIQPLILRGTFGGQAIYFDASEHIEAQQAIADAIAKIQH</sequence>
<evidence type="ECO:0000313" key="4">
    <source>
        <dbReference type="EMBL" id="CAF4113652.1"/>
    </source>
</evidence>
<proteinExistence type="predicted"/>
<dbReference type="EMBL" id="CAJNOE010002202">
    <property type="protein sequence ID" value="CAF1472800.1"/>
    <property type="molecule type" value="Genomic_DNA"/>
</dbReference>
<dbReference type="Proteomes" id="UP000663868">
    <property type="component" value="Unassembled WGS sequence"/>
</dbReference>
<dbReference type="AlphaFoldDB" id="A0A814U134"/>
<reference evidence="1" key="1">
    <citation type="submission" date="2021-02" db="EMBL/GenBank/DDBJ databases">
        <authorList>
            <person name="Nowell W R."/>
        </authorList>
    </citation>
    <scope>NUCLEOTIDE SEQUENCE</scope>
</reference>